<dbReference type="Pfam" id="PF13946">
    <property type="entry name" value="DUF4214"/>
    <property type="match status" value="1"/>
</dbReference>
<feature type="domain" description="DUF4214" evidence="3">
    <location>
        <begin position="110"/>
        <end position="178"/>
    </location>
</feature>
<dbReference type="InterPro" id="IPR001343">
    <property type="entry name" value="Hemolysn_Ca-bd"/>
</dbReference>
<organism evidence="4 5">
    <name type="scientific">Rubellimicrobium thermophilum DSM 16684</name>
    <dbReference type="NCBI Taxonomy" id="1123069"/>
    <lineage>
        <taxon>Bacteria</taxon>
        <taxon>Pseudomonadati</taxon>
        <taxon>Pseudomonadota</taxon>
        <taxon>Alphaproteobacteria</taxon>
        <taxon>Rhodobacterales</taxon>
        <taxon>Roseobacteraceae</taxon>
        <taxon>Rubellimicrobium</taxon>
    </lineage>
</organism>
<dbReference type="PANTHER" id="PTHR38340:SF1">
    <property type="entry name" value="S-LAYER PROTEIN"/>
    <property type="match status" value="1"/>
</dbReference>
<dbReference type="InterPro" id="IPR025282">
    <property type="entry name" value="DUF4214"/>
</dbReference>
<evidence type="ECO:0000313" key="5">
    <source>
        <dbReference type="Proteomes" id="UP000015346"/>
    </source>
</evidence>
<dbReference type="InterPro" id="IPR038255">
    <property type="entry name" value="PBS_linker_sf"/>
</dbReference>
<evidence type="ECO:0000259" key="3">
    <source>
        <dbReference type="Pfam" id="PF13946"/>
    </source>
</evidence>
<comment type="caution">
    <text evidence="4">The sequence shown here is derived from an EMBL/GenBank/DDBJ whole genome shotgun (WGS) entry which is preliminary data.</text>
</comment>
<sequence length="286" mass="30660">MIENYVAGRADDRITGNAAGNVIHGMAGNDIIDGAAGNDVLYGGPGRDVLRGGTGHDRLFGERAGGPTEVQGAQIYRLYGAVFDREPDAGGFAHWAEALAGGRPYLSVVQGFTASREFQLRYGATDDRQFVTLLYNNVLDRAPDPGGLAHWTGQLASGQMTRPEVVRGFAESREFQTKTAAEMKAWMRAQGPDDRLNGGPGSDVLHGGIGADSFVFSRADAGHHRVADLQSWDWLEFHGFGYSHAGEALARMTQVGADVHFADQGTTVVLSQTRLADLTADMFVFA</sequence>
<comment type="subcellular location">
    <subcellularLocation>
        <location evidence="1">Secreted</location>
    </subcellularLocation>
</comment>
<dbReference type="Pfam" id="PF00353">
    <property type="entry name" value="HemolysinCabind"/>
    <property type="match status" value="2"/>
</dbReference>
<reference evidence="4 5" key="1">
    <citation type="journal article" date="2013" name="Stand. Genomic Sci.">
        <title>Genome sequence of the reddish-pigmented Rubellimicrobium thermophilum type strain (DSM 16684(T)), a member of the Roseobacter clade.</title>
        <authorList>
            <person name="Fiebig A."/>
            <person name="Riedel T."/>
            <person name="Gronow S."/>
            <person name="Petersen J."/>
            <person name="Klenk H.P."/>
            <person name="Goker M."/>
        </authorList>
    </citation>
    <scope>NUCLEOTIDE SEQUENCE [LARGE SCALE GENOMIC DNA]</scope>
    <source>
        <strain evidence="4 5">DSM 16684</strain>
    </source>
</reference>
<dbReference type="PRINTS" id="PR00313">
    <property type="entry name" value="CABNDNGRPT"/>
</dbReference>
<evidence type="ECO:0000313" key="4">
    <source>
        <dbReference type="EMBL" id="EPX83297.1"/>
    </source>
</evidence>
<dbReference type="InterPro" id="IPR018511">
    <property type="entry name" value="Hemolysin-typ_Ca-bd_CS"/>
</dbReference>
<keyword evidence="2" id="KW-0964">Secreted</keyword>
<evidence type="ECO:0000256" key="2">
    <source>
        <dbReference type="ARBA" id="ARBA00022525"/>
    </source>
</evidence>
<dbReference type="InterPro" id="IPR050557">
    <property type="entry name" value="RTX_toxin/Mannuronan_C5-epim"/>
</dbReference>
<dbReference type="PROSITE" id="PS00330">
    <property type="entry name" value="HEMOLYSIN_CALCIUM"/>
    <property type="match status" value="3"/>
</dbReference>
<dbReference type="Proteomes" id="UP000015346">
    <property type="component" value="Unassembled WGS sequence"/>
</dbReference>
<dbReference type="EMBL" id="AOLV01000033">
    <property type="protein sequence ID" value="EPX83297.1"/>
    <property type="molecule type" value="Genomic_DNA"/>
</dbReference>
<proteinExistence type="predicted"/>
<keyword evidence="5" id="KW-1185">Reference proteome</keyword>
<dbReference type="PATRIC" id="fig|1123069.3.peg.2894"/>
<dbReference type="SUPFAM" id="SSF51120">
    <property type="entry name" value="beta-Roll"/>
    <property type="match status" value="2"/>
</dbReference>
<dbReference type="HOGENOM" id="CLU_972815_0_0_5"/>
<dbReference type="GO" id="GO:0005509">
    <property type="term" value="F:calcium ion binding"/>
    <property type="evidence" value="ECO:0007669"/>
    <property type="project" value="InterPro"/>
</dbReference>
<evidence type="ECO:0000256" key="1">
    <source>
        <dbReference type="ARBA" id="ARBA00004613"/>
    </source>
</evidence>
<dbReference type="STRING" id="1123069.ruthe_02923"/>
<accession>S9QUM7</accession>
<dbReference type="GO" id="GO:0005576">
    <property type="term" value="C:extracellular region"/>
    <property type="evidence" value="ECO:0007669"/>
    <property type="project" value="UniProtKB-SubCell"/>
</dbReference>
<dbReference type="AlphaFoldDB" id="S9QUM7"/>
<name>S9QUM7_9RHOB</name>
<dbReference type="PANTHER" id="PTHR38340">
    <property type="entry name" value="S-LAYER PROTEIN"/>
    <property type="match status" value="1"/>
</dbReference>
<gene>
    <name evidence="4" type="ORF">ruthe_02923</name>
</gene>
<protein>
    <recommendedName>
        <fullName evidence="3">DUF4214 domain-containing protein</fullName>
    </recommendedName>
</protein>
<dbReference type="Gene3D" id="1.10.3130.20">
    <property type="entry name" value="Phycobilisome linker domain"/>
    <property type="match status" value="1"/>
</dbReference>
<dbReference type="InterPro" id="IPR011049">
    <property type="entry name" value="Serralysin-like_metalloprot_C"/>
</dbReference>
<dbReference type="Gene3D" id="2.150.10.10">
    <property type="entry name" value="Serralysin-like metalloprotease, C-terminal"/>
    <property type="match status" value="2"/>
</dbReference>